<evidence type="ECO:0000256" key="5">
    <source>
        <dbReference type="SAM" id="MobiDB-lite"/>
    </source>
</evidence>
<evidence type="ECO:0000313" key="8">
    <source>
        <dbReference type="Proteomes" id="UP001153069"/>
    </source>
</evidence>
<name>A0A9N8ED91_9STRA</name>
<dbReference type="SMART" id="SM01356">
    <property type="entry name" value="AP4E_app_platf"/>
    <property type="match status" value="1"/>
</dbReference>
<evidence type="ECO:0000259" key="6">
    <source>
        <dbReference type="SMART" id="SM01356"/>
    </source>
</evidence>
<dbReference type="GO" id="GO:0030117">
    <property type="term" value="C:membrane coat"/>
    <property type="evidence" value="ECO:0007669"/>
    <property type="project" value="InterPro"/>
</dbReference>
<feature type="compositionally biased region" description="Acidic residues" evidence="5">
    <location>
        <begin position="642"/>
        <end position="653"/>
    </location>
</feature>
<dbReference type="InterPro" id="IPR028269">
    <property type="entry name" value="AP4E1_C"/>
</dbReference>
<dbReference type="PANTHER" id="PTHR22780">
    <property type="entry name" value="ADAPTIN, ALPHA/GAMMA/EPSILON"/>
    <property type="match status" value="1"/>
</dbReference>
<feature type="compositionally biased region" description="Low complexity" evidence="5">
    <location>
        <begin position="747"/>
        <end position="779"/>
    </location>
</feature>
<dbReference type="InterPro" id="IPR002553">
    <property type="entry name" value="Clathrin/coatomer_adapt-like_N"/>
</dbReference>
<sequence length="1069" mass="113078">MATGGVNLSKEFFELLKAIGESKSKQEEDRIIAKEVVRLKQKLETPQSGGMGSPAATNQLLTSKKRAKEFLVRLLYVEMLGHDGSFGYIKAVEMAASSSLFHKRTGYLVCSACLSPEHEFRFMLVNQMQRDLQSSNVLEICGGVLAATALITEDMVPAVSGEVMKLIAHDSDTVRKKVIIALHRFHQLAPETVTREDLVEKLRKVLCDRDPSVMGSSLNVIEALAAEDATVFKDLIPSLVSILKQIGEHRLPSDYDYHRVPAPWIQMKIVRILGIVGKADAAASSGMYEILMDCMTKADVGVNAGYAVVYECVKTIATIYPNPKLLDAAGEAISRFIRSRSHNLKYLGVTGLAMIVEGNPQYAAQHQLVVMDCLEDPDETLQRKTLDLLYRMTNPVNVEFITERILEFLRGSTDLFLKNVLTKRVCSVAERYAPNNAWYIRTITQLFEVSGDMVKQEVAQNLMTLIAEGTGDSEEADMLLRQNAVELYVGLLRDKPGTATKLPRILLETIAWVLGEYGYLSAVCTLDDVLKELCALASVKARLPNSTRKFMLSAVFKLVSQAGTCPPHAATVIDEYTRSKDTDLQQRCLEFQTLLTTAPQILSQVFPVDASAEDLAVDPNLSFLNGYVQQAIANGARPYEKPEDDDDDDDFMDESATNKGSGFKMTPYEKPQTPAAAMAAMRGMGGATPSMPGVSLPPGAGYGASTAPVQANTGAPGAVQLNTRNVANVWGKPQAAAAAPAPPPPAATSNAFASPGASSFGASSTGTNPYLAAAGMSSAPAPPPEPPKTAEQLEKERKAAALFGGMIPGAAPPPPAPASAMSAAAARAAASGATPVAAPAPPPPPAPAPAVEIDLLDMSAWDTPAPAPPPAAAGIDIFAAAPLPAAAPAAPPQVETVSDDEEEAPAGGLAAPAAPAPVPPPNPIDNLDPFAAEGLLGDVQDAPLASLSMGTQKFEFNGVPLGPLEITTAQFGQQWGSCPAVAPLEVQSSKVTTLNAFMDVCSNVGAYKVESIVSTNEGICAGMIGGTHVVLIHGKVSPGGMGAKLNVTVKSTDPSVTGPLAMYMQTLLR</sequence>
<dbReference type="AlphaFoldDB" id="A0A9N8ED91"/>
<feature type="region of interest" description="Disordered" evidence="5">
    <location>
        <begin position="634"/>
        <end position="669"/>
    </location>
</feature>
<dbReference type="OrthoDB" id="29308at2759"/>
<dbReference type="GO" id="GO:0006886">
    <property type="term" value="P:intracellular protein transport"/>
    <property type="evidence" value="ECO:0007669"/>
    <property type="project" value="InterPro"/>
</dbReference>
<keyword evidence="4" id="KW-0472">Membrane</keyword>
<feature type="region of interest" description="Disordered" evidence="5">
    <location>
        <begin position="734"/>
        <end position="793"/>
    </location>
</feature>
<evidence type="ECO:0000256" key="4">
    <source>
        <dbReference type="ARBA" id="ARBA00023136"/>
    </source>
</evidence>
<dbReference type="InterPro" id="IPR050840">
    <property type="entry name" value="Adaptor_Complx_Large_Subunit"/>
</dbReference>
<accession>A0A9N8ED91</accession>
<dbReference type="InterPro" id="IPR011989">
    <property type="entry name" value="ARM-like"/>
</dbReference>
<comment type="caution">
    <text evidence="7">The sequence shown here is derived from an EMBL/GenBank/DDBJ whole genome shotgun (WGS) entry which is preliminary data.</text>
</comment>
<protein>
    <submittedName>
        <fullName evidence="7">AP-4 complex subunit epsilon</fullName>
    </submittedName>
</protein>
<evidence type="ECO:0000256" key="2">
    <source>
        <dbReference type="ARBA" id="ARBA00022448"/>
    </source>
</evidence>
<comment type="subcellular location">
    <subcellularLocation>
        <location evidence="1">Endomembrane system</location>
    </subcellularLocation>
</comment>
<dbReference type="Pfam" id="PF01602">
    <property type="entry name" value="Adaptin_N"/>
    <property type="match status" value="1"/>
</dbReference>
<feature type="region of interest" description="Disordered" evidence="5">
    <location>
        <begin position="889"/>
        <end position="923"/>
    </location>
</feature>
<dbReference type="EMBL" id="CAICTM010000906">
    <property type="protein sequence ID" value="CAB9518124.1"/>
    <property type="molecule type" value="Genomic_DNA"/>
</dbReference>
<evidence type="ECO:0000256" key="1">
    <source>
        <dbReference type="ARBA" id="ARBA00004308"/>
    </source>
</evidence>
<organism evidence="7 8">
    <name type="scientific">Seminavis robusta</name>
    <dbReference type="NCBI Taxonomy" id="568900"/>
    <lineage>
        <taxon>Eukaryota</taxon>
        <taxon>Sar</taxon>
        <taxon>Stramenopiles</taxon>
        <taxon>Ochrophyta</taxon>
        <taxon>Bacillariophyta</taxon>
        <taxon>Bacillariophyceae</taxon>
        <taxon>Bacillariophycidae</taxon>
        <taxon>Naviculales</taxon>
        <taxon>Naviculaceae</taxon>
        <taxon>Seminavis</taxon>
    </lineage>
</organism>
<dbReference type="Gene3D" id="1.25.10.10">
    <property type="entry name" value="Leucine-rich Repeat Variant"/>
    <property type="match status" value="1"/>
</dbReference>
<evidence type="ECO:0000256" key="3">
    <source>
        <dbReference type="ARBA" id="ARBA00022927"/>
    </source>
</evidence>
<dbReference type="GO" id="GO:0016192">
    <property type="term" value="P:vesicle-mediated transport"/>
    <property type="evidence" value="ECO:0007669"/>
    <property type="project" value="InterPro"/>
</dbReference>
<feature type="compositionally biased region" description="Pro residues" evidence="5">
    <location>
        <begin position="914"/>
        <end position="923"/>
    </location>
</feature>
<keyword evidence="8" id="KW-1185">Reference proteome</keyword>
<keyword evidence="3" id="KW-0653">Protein transport</keyword>
<dbReference type="GO" id="GO:0012505">
    <property type="term" value="C:endomembrane system"/>
    <property type="evidence" value="ECO:0007669"/>
    <property type="project" value="UniProtKB-SubCell"/>
</dbReference>
<feature type="domain" description="AP-4 complex subunit epsilon-1 C-terminal" evidence="6">
    <location>
        <begin position="962"/>
        <end position="1069"/>
    </location>
</feature>
<reference evidence="7" key="1">
    <citation type="submission" date="2020-06" db="EMBL/GenBank/DDBJ databases">
        <authorList>
            <consortium name="Plant Systems Biology data submission"/>
        </authorList>
    </citation>
    <scope>NUCLEOTIDE SEQUENCE</scope>
    <source>
        <strain evidence="7">D6</strain>
    </source>
</reference>
<dbReference type="InterPro" id="IPR016024">
    <property type="entry name" value="ARM-type_fold"/>
</dbReference>
<dbReference type="SUPFAM" id="SSF48371">
    <property type="entry name" value="ARM repeat"/>
    <property type="match status" value="1"/>
</dbReference>
<dbReference type="Proteomes" id="UP001153069">
    <property type="component" value="Unassembled WGS sequence"/>
</dbReference>
<dbReference type="Pfam" id="PF14807">
    <property type="entry name" value="AP4E_app_platf"/>
    <property type="match status" value="1"/>
</dbReference>
<keyword evidence="2" id="KW-0813">Transport</keyword>
<gene>
    <name evidence="7" type="ORF">SEMRO_908_G218840.1</name>
</gene>
<proteinExistence type="predicted"/>
<evidence type="ECO:0000313" key="7">
    <source>
        <dbReference type="EMBL" id="CAB9518124.1"/>
    </source>
</evidence>